<accession>A0A423XE14</accession>
<dbReference type="Proteomes" id="UP000285146">
    <property type="component" value="Unassembled WGS sequence"/>
</dbReference>
<dbReference type="PANTHER" id="PTHR44313:SF1">
    <property type="entry name" value="DNAJ HOMOLOG SUBFAMILY C MEMBER 17"/>
    <property type="match status" value="1"/>
</dbReference>
<dbReference type="Gene3D" id="1.10.287.110">
    <property type="entry name" value="DnaJ domain"/>
    <property type="match status" value="1"/>
</dbReference>
<dbReference type="PROSITE" id="PS50076">
    <property type="entry name" value="DNAJ_2"/>
    <property type="match status" value="1"/>
</dbReference>
<comment type="caution">
    <text evidence="8">The sequence shown here is derived from an EMBL/GenBank/DDBJ whole genome shotgun (WGS) entry which is preliminary data.</text>
</comment>
<proteinExistence type="predicted"/>
<dbReference type="CDD" id="cd06257">
    <property type="entry name" value="DnaJ"/>
    <property type="match status" value="1"/>
</dbReference>
<dbReference type="PANTHER" id="PTHR44313">
    <property type="entry name" value="DNAJ HOMOLOG SUBFAMILY C MEMBER 17"/>
    <property type="match status" value="1"/>
</dbReference>
<evidence type="ECO:0000256" key="3">
    <source>
        <dbReference type="ARBA" id="ARBA00022490"/>
    </source>
</evidence>
<dbReference type="AlphaFoldDB" id="A0A423XE14"/>
<evidence type="ECO:0000256" key="1">
    <source>
        <dbReference type="ARBA" id="ARBA00004123"/>
    </source>
</evidence>
<organism evidence="8 9">
    <name type="scientific">Cytospora leucostoma</name>
    <dbReference type="NCBI Taxonomy" id="1230097"/>
    <lineage>
        <taxon>Eukaryota</taxon>
        <taxon>Fungi</taxon>
        <taxon>Dikarya</taxon>
        <taxon>Ascomycota</taxon>
        <taxon>Pezizomycotina</taxon>
        <taxon>Sordariomycetes</taxon>
        <taxon>Sordariomycetidae</taxon>
        <taxon>Diaporthales</taxon>
        <taxon>Cytosporaceae</taxon>
        <taxon>Cytospora</taxon>
    </lineage>
</organism>
<dbReference type="InterPro" id="IPR001623">
    <property type="entry name" value="DnaJ_domain"/>
</dbReference>
<comment type="subcellular location">
    <subcellularLocation>
        <location evidence="2">Cytoplasm</location>
    </subcellularLocation>
    <subcellularLocation>
        <location evidence="1">Nucleus</location>
    </subcellularLocation>
</comment>
<keyword evidence="3" id="KW-0963">Cytoplasm</keyword>
<feature type="compositionally biased region" description="Basic residues" evidence="6">
    <location>
        <begin position="190"/>
        <end position="201"/>
    </location>
</feature>
<dbReference type="SMART" id="SM00271">
    <property type="entry name" value="DnaJ"/>
    <property type="match status" value="1"/>
</dbReference>
<protein>
    <recommendedName>
        <fullName evidence="7">J domain-containing protein</fullName>
    </recommendedName>
</protein>
<dbReference type="OrthoDB" id="376357at2759"/>
<evidence type="ECO:0000256" key="4">
    <source>
        <dbReference type="ARBA" id="ARBA00023186"/>
    </source>
</evidence>
<dbReference type="InterPro" id="IPR052094">
    <property type="entry name" value="Pre-mRNA-splicing_ERAD"/>
</dbReference>
<dbReference type="GO" id="GO:0005737">
    <property type="term" value="C:cytoplasm"/>
    <property type="evidence" value="ECO:0007669"/>
    <property type="project" value="UniProtKB-SubCell"/>
</dbReference>
<dbReference type="Pfam" id="PF00226">
    <property type="entry name" value="DnaJ"/>
    <property type="match status" value="1"/>
</dbReference>
<dbReference type="SUPFAM" id="SSF46565">
    <property type="entry name" value="Chaperone J-domain"/>
    <property type="match status" value="1"/>
</dbReference>
<evidence type="ECO:0000256" key="6">
    <source>
        <dbReference type="SAM" id="MobiDB-lite"/>
    </source>
</evidence>
<evidence type="ECO:0000259" key="7">
    <source>
        <dbReference type="PROSITE" id="PS50076"/>
    </source>
</evidence>
<reference evidence="8 9" key="1">
    <citation type="submission" date="2015-09" db="EMBL/GenBank/DDBJ databases">
        <title>Host preference determinants of Valsa canker pathogens revealed by comparative genomics.</title>
        <authorList>
            <person name="Yin Z."/>
            <person name="Huang L."/>
        </authorList>
    </citation>
    <scope>NUCLEOTIDE SEQUENCE [LARGE SCALE GENOMIC DNA]</scope>
    <source>
        <strain evidence="8 9">SXYLt</strain>
    </source>
</reference>
<evidence type="ECO:0000313" key="9">
    <source>
        <dbReference type="Proteomes" id="UP000285146"/>
    </source>
</evidence>
<dbReference type="InParanoid" id="A0A423XE14"/>
<feature type="region of interest" description="Disordered" evidence="6">
    <location>
        <begin position="112"/>
        <end position="243"/>
    </location>
</feature>
<feature type="compositionally biased region" description="Low complexity" evidence="6">
    <location>
        <begin position="220"/>
        <end position="234"/>
    </location>
</feature>
<evidence type="ECO:0000256" key="5">
    <source>
        <dbReference type="ARBA" id="ARBA00023242"/>
    </source>
</evidence>
<keyword evidence="4" id="KW-0143">Chaperone</keyword>
<dbReference type="STRING" id="1230097.A0A423XE14"/>
<sequence>MSDTATTELLAAAKDAASRGVDYYALLGIEPSTDIITRESVQRAWRKRSLKYHPDKAKAGFDKSKWEEFGLARDVLASDEARGAYDGARSALLQRQREKDAMDARQRRFVEELEEAEGRGRRAREEEVRRRGEEERERGRQAAEGRRIMEERQRLMREAEGRERERERREDDARDDRERELERKLEEIRRRKAEKKGKARKGGAVETEVEAKRPSPPPAAAASATRPAESRSAPVPQRDVQMSDDPVQFWDTQWPKTKARLQAAQAMKEQRLQAAGTVA</sequence>
<dbReference type="GO" id="GO:0005681">
    <property type="term" value="C:spliceosomal complex"/>
    <property type="evidence" value="ECO:0007669"/>
    <property type="project" value="TreeGrafter"/>
</dbReference>
<feature type="compositionally biased region" description="Basic and acidic residues" evidence="6">
    <location>
        <begin position="112"/>
        <end position="189"/>
    </location>
</feature>
<gene>
    <name evidence="8" type="ORF">VPNG_03871</name>
</gene>
<dbReference type="InterPro" id="IPR036869">
    <property type="entry name" value="J_dom_sf"/>
</dbReference>
<evidence type="ECO:0000256" key="2">
    <source>
        <dbReference type="ARBA" id="ARBA00004496"/>
    </source>
</evidence>
<evidence type="ECO:0000313" key="8">
    <source>
        <dbReference type="EMBL" id="ROW14364.1"/>
    </source>
</evidence>
<feature type="domain" description="J" evidence="7">
    <location>
        <begin position="22"/>
        <end position="89"/>
    </location>
</feature>
<dbReference type="GO" id="GO:0000390">
    <property type="term" value="P:spliceosomal complex disassembly"/>
    <property type="evidence" value="ECO:0007669"/>
    <property type="project" value="TreeGrafter"/>
</dbReference>
<dbReference type="EMBL" id="LKEB01000014">
    <property type="protein sequence ID" value="ROW14364.1"/>
    <property type="molecule type" value="Genomic_DNA"/>
</dbReference>
<name>A0A423XE14_9PEZI</name>
<keyword evidence="5" id="KW-0539">Nucleus</keyword>
<keyword evidence="9" id="KW-1185">Reference proteome</keyword>